<proteinExistence type="predicted"/>
<accession>A0ABR8DZI8</accession>
<dbReference type="EMBL" id="JACJSI010000114">
    <property type="protein sequence ID" value="MBD2533788.1"/>
    <property type="molecule type" value="Genomic_DNA"/>
</dbReference>
<organism evidence="1 2">
    <name type="scientific">Nostoc flagelliforme FACHB-838</name>
    <dbReference type="NCBI Taxonomy" id="2692904"/>
    <lineage>
        <taxon>Bacteria</taxon>
        <taxon>Bacillati</taxon>
        <taxon>Cyanobacteriota</taxon>
        <taxon>Cyanophyceae</taxon>
        <taxon>Nostocales</taxon>
        <taxon>Nostocaceae</taxon>
        <taxon>Nostoc</taxon>
    </lineage>
</organism>
<gene>
    <name evidence="1" type="ORF">H6G97_31230</name>
</gene>
<keyword evidence="2" id="KW-1185">Reference proteome</keyword>
<name>A0ABR8DZI8_9NOSO</name>
<evidence type="ECO:0000313" key="2">
    <source>
        <dbReference type="Proteomes" id="UP000623440"/>
    </source>
</evidence>
<protein>
    <recommendedName>
        <fullName evidence="3">Transposase</fullName>
    </recommendedName>
</protein>
<reference evidence="1 2" key="1">
    <citation type="journal article" date="2020" name="ISME J.">
        <title>Comparative genomics reveals insights into cyanobacterial evolution and habitat adaptation.</title>
        <authorList>
            <person name="Chen M.Y."/>
            <person name="Teng W.K."/>
            <person name="Zhao L."/>
            <person name="Hu C.X."/>
            <person name="Zhou Y.K."/>
            <person name="Han B.P."/>
            <person name="Song L.R."/>
            <person name="Shu W.S."/>
        </authorList>
    </citation>
    <scope>NUCLEOTIDE SEQUENCE [LARGE SCALE GENOMIC DNA]</scope>
    <source>
        <strain evidence="1 2">FACHB-838</strain>
    </source>
</reference>
<dbReference type="RefSeq" id="WP_190944334.1">
    <property type="nucleotide sequence ID" value="NZ_JACJSI010000114.1"/>
</dbReference>
<evidence type="ECO:0008006" key="3">
    <source>
        <dbReference type="Google" id="ProtNLM"/>
    </source>
</evidence>
<dbReference type="Proteomes" id="UP000623440">
    <property type="component" value="Unassembled WGS sequence"/>
</dbReference>
<comment type="caution">
    <text evidence="1">The sequence shown here is derived from an EMBL/GenBank/DDBJ whole genome shotgun (WGS) entry which is preliminary data.</text>
</comment>
<sequence length="103" mass="11683">MKSGCSNNPEALLQGLNPQQSSGVWVTNYTLIDFLHHHWANYPQRPLFANSGSAIDLTRIWKVQKQESGHTVSRPAILLMRIIINMISNYAKFPVKDMVFVSL</sequence>
<evidence type="ECO:0000313" key="1">
    <source>
        <dbReference type="EMBL" id="MBD2533788.1"/>
    </source>
</evidence>